<dbReference type="EMBL" id="LXQA010042202">
    <property type="protein sequence ID" value="MCI00099.1"/>
    <property type="molecule type" value="Genomic_DNA"/>
</dbReference>
<dbReference type="Proteomes" id="UP000265520">
    <property type="component" value="Unassembled WGS sequence"/>
</dbReference>
<proteinExistence type="predicted"/>
<sequence length="103" mass="11725">MVQTEISSLGHRFRCLYLLRSVLKDFAVTLVYGVKILLLVKEQFDNGRLIVLTVSVIVHCMESVSYMQVVFFSVQSTGAVIVRSGIAVCFPPEYICYPWLYLI</sequence>
<evidence type="ECO:0000313" key="2">
    <source>
        <dbReference type="Proteomes" id="UP000265520"/>
    </source>
</evidence>
<reference evidence="1 2" key="1">
    <citation type="journal article" date="2018" name="Front. Plant Sci.">
        <title>Red Clover (Trifolium pratense) and Zigzag Clover (T. medium) - A Picture of Genomic Similarities and Differences.</title>
        <authorList>
            <person name="Dluhosova J."/>
            <person name="Istvanek J."/>
            <person name="Nedelnik J."/>
            <person name="Repkova J."/>
        </authorList>
    </citation>
    <scope>NUCLEOTIDE SEQUENCE [LARGE SCALE GENOMIC DNA]</scope>
    <source>
        <strain evidence="2">cv. 10/8</strain>
        <tissue evidence="1">Leaf</tissue>
    </source>
</reference>
<comment type="caution">
    <text evidence="1">The sequence shown here is derived from an EMBL/GenBank/DDBJ whole genome shotgun (WGS) entry which is preliminary data.</text>
</comment>
<organism evidence="1 2">
    <name type="scientific">Trifolium medium</name>
    <dbReference type="NCBI Taxonomy" id="97028"/>
    <lineage>
        <taxon>Eukaryota</taxon>
        <taxon>Viridiplantae</taxon>
        <taxon>Streptophyta</taxon>
        <taxon>Embryophyta</taxon>
        <taxon>Tracheophyta</taxon>
        <taxon>Spermatophyta</taxon>
        <taxon>Magnoliopsida</taxon>
        <taxon>eudicotyledons</taxon>
        <taxon>Gunneridae</taxon>
        <taxon>Pentapetalae</taxon>
        <taxon>rosids</taxon>
        <taxon>fabids</taxon>
        <taxon>Fabales</taxon>
        <taxon>Fabaceae</taxon>
        <taxon>Papilionoideae</taxon>
        <taxon>50 kb inversion clade</taxon>
        <taxon>NPAAA clade</taxon>
        <taxon>Hologalegina</taxon>
        <taxon>IRL clade</taxon>
        <taxon>Trifolieae</taxon>
        <taxon>Trifolium</taxon>
    </lineage>
</organism>
<evidence type="ECO:0000313" key="1">
    <source>
        <dbReference type="EMBL" id="MCI00099.1"/>
    </source>
</evidence>
<protein>
    <submittedName>
        <fullName evidence="1">Uncharacterized protein</fullName>
    </submittedName>
</protein>
<name>A0A392NLU8_9FABA</name>
<dbReference type="AlphaFoldDB" id="A0A392NLU8"/>
<feature type="non-terminal residue" evidence="1">
    <location>
        <position position="103"/>
    </location>
</feature>
<accession>A0A392NLU8</accession>
<keyword evidence="2" id="KW-1185">Reference proteome</keyword>